<dbReference type="EMBL" id="JADGJH010003329">
    <property type="protein sequence ID" value="KAJ3091766.1"/>
    <property type="molecule type" value="Genomic_DNA"/>
</dbReference>
<keyword evidence="3" id="KW-1185">Reference proteome</keyword>
<dbReference type="CDD" id="cd17039">
    <property type="entry name" value="Ubl_ubiquitin_like"/>
    <property type="match status" value="1"/>
</dbReference>
<comment type="caution">
    <text evidence="2">The sequence shown here is derived from an EMBL/GenBank/DDBJ whole genome shotgun (WGS) entry which is preliminary data.</text>
</comment>
<evidence type="ECO:0000313" key="2">
    <source>
        <dbReference type="EMBL" id="KAJ3091766.1"/>
    </source>
</evidence>
<feature type="domain" description="Ubiquitin-like" evidence="1">
    <location>
        <begin position="57"/>
        <end position="136"/>
    </location>
</feature>
<dbReference type="SUPFAM" id="SSF54236">
    <property type="entry name" value="Ubiquitin-like"/>
    <property type="match status" value="1"/>
</dbReference>
<dbReference type="InterPro" id="IPR029071">
    <property type="entry name" value="Ubiquitin-like_domsf"/>
</dbReference>
<dbReference type="AlphaFoldDB" id="A0AAD5XB01"/>
<evidence type="ECO:0000313" key="3">
    <source>
        <dbReference type="Proteomes" id="UP001211907"/>
    </source>
</evidence>
<accession>A0AAD5XB01</accession>
<proteinExistence type="predicted"/>
<reference evidence="2" key="1">
    <citation type="submission" date="2020-05" db="EMBL/GenBank/DDBJ databases">
        <title>Phylogenomic resolution of chytrid fungi.</title>
        <authorList>
            <person name="Stajich J.E."/>
            <person name="Amses K."/>
            <person name="Simmons R."/>
            <person name="Seto K."/>
            <person name="Myers J."/>
            <person name="Bonds A."/>
            <person name="Quandt C.A."/>
            <person name="Barry K."/>
            <person name="Liu P."/>
            <person name="Grigoriev I."/>
            <person name="Longcore J.E."/>
            <person name="James T.Y."/>
        </authorList>
    </citation>
    <scope>NUCLEOTIDE SEQUENCE</scope>
    <source>
        <strain evidence="2">JEL0513</strain>
    </source>
</reference>
<dbReference type="Proteomes" id="UP001211907">
    <property type="component" value="Unassembled WGS sequence"/>
</dbReference>
<dbReference type="Gene3D" id="3.10.20.90">
    <property type="entry name" value="Phosphatidylinositol 3-kinase Catalytic Subunit, Chain A, domain 1"/>
    <property type="match status" value="1"/>
</dbReference>
<evidence type="ECO:0000259" key="1">
    <source>
        <dbReference type="PROSITE" id="PS50053"/>
    </source>
</evidence>
<dbReference type="SMART" id="SM00213">
    <property type="entry name" value="UBQ"/>
    <property type="match status" value="1"/>
</dbReference>
<dbReference type="PROSITE" id="PS50053">
    <property type="entry name" value="UBIQUITIN_2"/>
    <property type="match status" value="1"/>
</dbReference>
<dbReference type="InterPro" id="IPR000626">
    <property type="entry name" value="Ubiquitin-like_dom"/>
</dbReference>
<gene>
    <name evidence="2" type="ORF">HK100_007106</name>
</gene>
<name>A0AAD5XB01_9FUNG</name>
<protein>
    <recommendedName>
        <fullName evidence="1">Ubiquitin-like domain-containing protein</fullName>
    </recommendedName>
</protein>
<sequence length="147" mass="14925">MGKTTLQESKYIAASLSGLTRRPARYTFDIAEGGEAHGVPAASRPFELVGLSANAQFSISVKALKGHAAPVAVGGLSGFTLADALKHRVARLVGADAASLRLVFKGRALHGAGKTLADFGLAQGAVVHLMITQPSATAKPAAPAADP</sequence>
<feature type="non-terminal residue" evidence="2">
    <location>
        <position position="147"/>
    </location>
</feature>
<dbReference type="Pfam" id="PF00240">
    <property type="entry name" value="ubiquitin"/>
    <property type="match status" value="1"/>
</dbReference>
<organism evidence="2 3">
    <name type="scientific">Physocladia obscura</name>
    <dbReference type="NCBI Taxonomy" id="109957"/>
    <lineage>
        <taxon>Eukaryota</taxon>
        <taxon>Fungi</taxon>
        <taxon>Fungi incertae sedis</taxon>
        <taxon>Chytridiomycota</taxon>
        <taxon>Chytridiomycota incertae sedis</taxon>
        <taxon>Chytridiomycetes</taxon>
        <taxon>Chytridiales</taxon>
        <taxon>Chytriomycetaceae</taxon>
        <taxon>Physocladia</taxon>
    </lineage>
</organism>